<keyword evidence="5 10" id="KW-0552">Olfaction</keyword>
<keyword evidence="4 10" id="KW-0812">Transmembrane</keyword>
<comment type="subcellular location">
    <subcellularLocation>
        <location evidence="1 10">Cell membrane</location>
        <topology evidence="1 10">Multi-pass membrane protein</topology>
    </subcellularLocation>
</comment>
<dbReference type="GO" id="GO:0005886">
    <property type="term" value="C:plasma membrane"/>
    <property type="evidence" value="ECO:0000318"/>
    <property type="project" value="GO_Central"/>
</dbReference>
<keyword evidence="2" id="KW-1003">Cell membrane</keyword>
<feature type="transmembrane region" description="Helical" evidence="10">
    <location>
        <begin position="286"/>
        <end position="306"/>
    </location>
</feature>
<dbReference type="InterPro" id="IPR004117">
    <property type="entry name" value="7tm6_olfct_rcpt"/>
</dbReference>
<evidence type="ECO:0000256" key="9">
    <source>
        <dbReference type="ARBA" id="ARBA00023224"/>
    </source>
</evidence>
<proteinExistence type="inferred from homology"/>
<comment type="similarity">
    <text evidence="10">Belongs to the insect chemoreceptor superfamily. Heteromeric odorant receptor channel (TC 1.A.69) family.</text>
</comment>
<keyword evidence="9 10" id="KW-0807">Transducer</keyword>
<evidence type="ECO:0000256" key="10">
    <source>
        <dbReference type="RuleBase" id="RU351113"/>
    </source>
</evidence>
<evidence type="ECO:0000313" key="12">
    <source>
        <dbReference type="Proteomes" id="UP000007266"/>
    </source>
</evidence>
<evidence type="ECO:0000256" key="4">
    <source>
        <dbReference type="ARBA" id="ARBA00022692"/>
    </source>
</evidence>
<feature type="transmembrane region" description="Helical" evidence="10">
    <location>
        <begin position="175"/>
        <end position="194"/>
    </location>
</feature>
<evidence type="ECO:0000256" key="5">
    <source>
        <dbReference type="ARBA" id="ARBA00022725"/>
    </source>
</evidence>
<dbReference type="AlphaFoldDB" id="D6X139"/>
<evidence type="ECO:0000256" key="1">
    <source>
        <dbReference type="ARBA" id="ARBA00004651"/>
    </source>
</evidence>
<keyword evidence="3 10" id="KW-0716">Sensory transduction</keyword>
<feature type="transmembrane region" description="Helical" evidence="10">
    <location>
        <begin position="348"/>
        <end position="367"/>
    </location>
</feature>
<dbReference type="GO" id="GO:0007165">
    <property type="term" value="P:signal transduction"/>
    <property type="evidence" value="ECO:0007669"/>
    <property type="project" value="UniProtKB-KW"/>
</dbReference>
<dbReference type="GO" id="GO:0004984">
    <property type="term" value="F:olfactory receptor activity"/>
    <property type="evidence" value="ECO:0000318"/>
    <property type="project" value="GO_Central"/>
</dbReference>
<gene>
    <name evidence="11" type="primary">Or94</name>
    <name evidence="11" type="ORF">TcasGA2_TC030322</name>
</gene>
<dbReference type="HOGENOM" id="CLU_062908_0_0_1"/>
<dbReference type="Pfam" id="PF02949">
    <property type="entry name" value="7tm_6"/>
    <property type="match status" value="1"/>
</dbReference>
<reference evidence="11 12" key="1">
    <citation type="journal article" date="2008" name="Nature">
        <title>The genome of the model beetle and pest Tribolium castaneum.</title>
        <authorList>
            <consortium name="Tribolium Genome Sequencing Consortium"/>
            <person name="Richards S."/>
            <person name="Gibbs R.A."/>
            <person name="Weinstock G.M."/>
            <person name="Brown S.J."/>
            <person name="Denell R."/>
            <person name="Beeman R.W."/>
            <person name="Gibbs R."/>
            <person name="Beeman R.W."/>
            <person name="Brown S.J."/>
            <person name="Bucher G."/>
            <person name="Friedrich M."/>
            <person name="Grimmelikhuijzen C.J."/>
            <person name="Klingler M."/>
            <person name="Lorenzen M."/>
            <person name="Richards S."/>
            <person name="Roth S."/>
            <person name="Schroder R."/>
            <person name="Tautz D."/>
            <person name="Zdobnov E.M."/>
            <person name="Muzny D."/>
            <person name="Gibbs R.A."/>
            <person name="Weinstock G.M."/>
            <person name="Attaway T."/>
            <person name="Bell S."/>
            <person name="Buhay C.J."/>
            <person name="Chandrabose M.N."/>
            <person name="Chavez D."/>
            <person name="Clerk-Blankenburg K.P."/>
            <person name="Cree A."/>
            <person name="Dao M."/>
            <person name="Davis C."/>
            <person name="Chacko J."/>
            <person name="Dinh H."/>
            <person name="Dugan-Rocha S."/>
            <person name="Fowler G."/>
            <person name="Garner T.T."/>
            <person name="Garnes J."/>
            <person name="Gnirke A."/>
            <person name="Hawes A."/>
            <person name="Hernandez J."/>
            <person name="Hines S."/>
            <person name="Holder M."/>
            <person name="Hume J."/>
            <person name="Jhangiani S.N."/>
            <person name="Joshi V."/>
            <person name="Khan Z.M."/>
            <person name="Jackson L."/>
            <person name="Kovar C."/>
            <person name="Kowis A."/>
            <person name="Lee S."/>
            <person name="Lewis L.R."/>
            <person name="Margolis J."/>
            <person name="Morgan M."/>
            <person name="Nazareth L.V."/>
            <person name="Nguyen N."/>
            <person name="Okwuonu G."/>
            <person name="Parker D."/>
            <person name="Richards S."/>
            <person name="Ruiz S.J."/>
            <person name="Santibanez J."/>
            <person name="Savard J."/>
            <person name="Scherer S.E."/>
            <person name="Schneider B."/>
            <person name="Sodergren E."/>
            <person name="Tautz D."/>
            <person name="Vattahil S."/>
            <person name="Villasana D."/>
            <person name="White C.S."/>
            <person name="Wright R."/>
            <person name="Park Y."/>
            <person name="Beeman R.W."/>
            <person name="Lord J."/>
            <person name="Oppert B."/>
            <person name="Lorenzen M."/>
            <person name="Brown S."/>
            <person name="Wang L."/>
            <person name="Savard J."/>
            <person name="Tautz D."/>
            <person name="Richards S."/>
            <person name="Weinstock G."/>
            <person name="Gibbs R.A."/>
            <person name="Liu Y."/>
            <person name="Worley K."/>
            <person name="Weinstock G."/>
            <person name="Elsik C.G."/>
            <person name="Reese J.T."/>
            <person name="Elhaik E."/>
            <person name="Landan G."/>
            <person name="Graur D."/>
            <person name="Arensburger P."/>
            <person name="Atkinson P."/>
            <person name="Beeman R.W."/>
            <person name="Beidler J."/>
            <person name="Brown S.J."/>
            <person name="Demuth J.P."/>
            <person name="Drury D.W."/>
            <person name="Du Y.Z."/>
            <person name="Fujiwara H."/>
            <person name="Lorenzen M."/>
            <person name="Maselli V."/>
            <person name="Osanai M."/>
            <person name="Park Y."/>
            <person name="Robertson H.M."/>
            <person name="Tu Z."/>
            <person name="Wang J.J."/>
            <person name="Wang S."/>
            <person name="Richards S."/>
            <person name="Song H."/>
            <person name="Zhang L."/>
            <person name="Sodergren E."/>
            <person name="Werner D."/>
            <person name="Stanke M."/>
            <person name="Morgenstern B."/>
            <person name="Solovyev V."/>
            <person name="Kosarev P."/>
            <person name="Brown G."/>
            <person name="Chen H.C."/>
            <person name="Ermolaeva O."/>
            <person name="Hlavina W."/>
            <person name="Kapustin Y."/>
            <person name="Kiryutin B."/>
            <person name="Kitts P."/>
            <person name="Maglott D."/>
            <person name="Pruitt K."/>
            <person name="Sapojnikov V."/>
            <person name="Souvorov A."/>
            <person name="Mackey A.J."/>
            <person name="Waterhouse R.M."/>
            <person name="Wyder S."/>
            <person name="Zdobnov E.M."/>
            <person name="Zdobnov E.M."/>
            <person name="Wyder S."/>
            <person name="Kriventseva E.V."/>
            <person name="Kadowaki T."/>
            <person name="Bork P."/>
            <person name="Aranda M."/>
            <person name="Bao R."/>
            <person name="Beermann A."/>
            <person name="Berns N."/>
            <person name="Bolognesi R."/>
            <person name="Bonneton F."/>
            <person name="Bopp D."/>
            <person name="Brown S.J."/>
            <person name="Bucher G."/>
            <person name="Butts T."/>
            <person name="Chaumot A."/>
            <person name="Denell R.E."/>
            <person name="Ferrier D.E."/>
            <person name="Friedrich M."/>
            <person name="Gordon C.M."/>
            <person name="Jindra M."/>
            <person name="Klingler M."/>
            <person name="Lan Q."/>
            <person name="Lattorff H.M."/>
            <person name="Laudet V."/>
            <person name="von Levetsow C."/>
            <person name="Liu Z."/>
            <person name="Lutz R."/>
            <person name="Lynch J.A."/>
            <person name="da Fonseca R.N."/>
            <person name="Posnien N."/>
            <person name="Reuter R."/>
            <person name="Roth S."/>
            <person name="Savard J."/>
            <person name="Schinko J.B."/>
            <person name="Schmitt C."/>
            <person name="Schoppmeier M."/>
            <person name="Schroder R."/>
            <person name="Shippy T.D."/>
            <person name="Simonnet F."/>
            <person name="Marques-Souza H."/>
            <person name="Tautz D."/>
            <person name="Tomoyasu Y."/>
            <person name="Trauner J."/>
            <person name="Van der Zee M."/>
            <person name="Vervoort M."/>
            <person name="Wittkopp N."/>
            <person name="Wimmer E.A."/>
            <person name="Yang X."/>
            <person name="Jones A.K."/>
            <person name="Sattelle D.B."/>
            <person name="Ebert P.R."/>
            <person name="Nelson D."/>
            <person name="Scott J.G."/>
            <person name="Beeman R.W."/>
            <person name="Muthukrishnan S."/>
            <person name="Kramer K.J."/>
            <person name="Arakane Y."/>
            <person name="Beeman R.W."/>
            <person name="Zhu Q."/>
            <person name="Hogenkamp D."/>
            <person name="Dixit R."/>
            <person name="Oppert B."/>
            <person name="Jiang H."/>
            <person name="Zou Z."/>
            <person name="Marshall J."/>
            <person name="Elpidina E."/>
            <person name="Vinokurov K."/>
            <person name="Oppert C."/>
            <person name="Zou Z."/>
            <person name="Evans J."/>
            <person name="Lu Z."/>
            <person name="Zhao P."/>
            <person name="Sumathipala N."/>
            <person name="Altincicek B."/>
            <person name="Vilcinskas A."/>
            <person name="Williams M."/>
            <person name="Hultmark D."/>
            <person name="Hetru C."/>
            <person name="Jiang H."/>
            <person name="Grimmelikhuijzen C.J."/>
            <person name="Hauser F."/>
            <person name="Cazzamali G."/>
            <person name="Williamson M."/>
            <person name="Park Y."/>
            <person name="Li B."/>
            <person name="Tanaka Y."/>
            <person name="Predel R."/>
            <person name="Neupert S."/>
            <person name="Schachtner J."/>
            <person name="Verleyen P."/>
            <person name="Raible F."/>
            <person name="Bork P."/>
            <person name="Friedrich M."/>
            <person name="Walden K.K."/>
            <person name="Robertson H.M."/>
            <person name="Angeli S."/>
            <person name="Foret S."/>
            <person name="Bucher G."/>
            <person name="Schuetz S."/>
            <person name="Maleszka R."/>
            <person name="Wimmer E.A."/>
            <person name="Beeman R.W."/>
            <person name="Lorenzen M."/>
            <person name="Tomoyasu Y."/>
            <person name="Miller S.C."/>
            <person name="Grossmann D."/>
            <person name="Bucher G."/>
        </authorList>
    </citation>
    <scope>NUCLEOTIDE SEQUENCE [LARGE SCALE GENOMIC DNA]</scope>
    <source>
        <strain evidence="11 12">Georgia GA2</strain>
    </source>
</reference>
<dbReference type="GO" id="GO:0005549">
    <property type="term" value="F:odorant binding"/>
    <property type="evidence" value="ECO:0007669"/>
    <property type="project" value="InterPro"/>
</dbReference>
<keyword evidence="6 10" id="KW-1133">Transmembrane helix</keyword>
<accession>D6X139</accession>
<dbReference type="PANTHER" id="PTHR21137:SF35">
    <property type="entry name" value="ODORANT RECEPTOR 19A-RELATED"/>
    <property type="match status" value="1"/>
</dbReference>
<keyword evidence="8 10" id="KW-0675">Receptor</keyword>
<evidence type="ECO:0000256" key="7">
    <source>
        <dbReference type="ARBA" id="ARBA00023136"/>
    </source>
</evidence>
<evidence type="ECO:0000256" key="8">
    <source>
        <dbReference type="ARBA" id="ARBA00023170"/>
    </source>
</evidence>
<dbReference type="GO" id="GO:0050911">
    <property type="term" value="P:detection of chemical stimulus involved in sensory perception of smell"/>
    <property type="evidence" value="ECO:0000318"/>
    <property type="project" value="GO_Central"/>
</dbReference>
<name>D6X139_TRICA</name>
<evidence type="ECO:0000256" key="6">
    <source>
        <dbReference type="ARBA" id="ARBA00022989"/>
    </source>
</evidence>
<dbReference type="InParanoid" id="D6X139"/>
<organism evidence="11 12">
    <name type="scientific">Tribolium castaneum</name>
    <name type="common">Red flour beetle</name>
    <dbReference type="NCBI Taxonomy" id="7070"/>
    <lineage>
        <taxon>Eukaryota</taxon>
        <taxon>Metazoa</taxon>
        <taxon>Ecdysozoa</taxon>
        <taxon>Arthropoda</taxon>
        <taxon>Hexapoda</taxon>
        <taxon>Insecta</taxon>
        <taxon>Pterygota</taxon>
        <taxon>Neoptera</taxon>
        <taxon>Endopterygota</taxon>
        <taxon>Coleoptera</taxon>
        <taxon>Polyphaga</taxon>
        <taxon>Cucujiformia</taxon>
        <taxon>Tenebrionidae</taxon>
        <taxon>Tenebrionidae incertae sedis</taxon>
        <taxon>Tribolium</taxon>
    </lineage>
</organism>
<comment type="caution">
    <text evidence="10">Lacks conserved residue(s) required for the propagation of feature annotation.</text>
</comment>
<reference evidence="11 12" key="2">
    <citation type="journal article" date="2010" name="Nucleic Acids Res.">
        <title>BeetleBase in 2010: revisions to provide comprehensive genomic information for Tribolium castaneum.</title>
        <authorList>
            <person name="Kim H.S."/>
            <person name="Murphy T."/>
            <person name="Xia J."/>
            <person name="Caragea D."/>
            <person name="Park Y."/>
            <person name="Beeman R.W."/>
            <person name="Lorenzen M.D."/>
            <person name="Butcher S."/>
            <person name="Manak J.R."/>
            <person name="Brown S.J."/>
        </authorList>
    </citation>
    <scope>GENOME REANNOTATION</scope>
    <source>
        <strain evidence="11 12">Georgia GA2</strain>
    </source>
</reference>
<protein>
    <recommendedName>
        <fullName evidence="10">Odorant receptor</fullName>
    </recommendedName>
</protein>
<evidence type="ECO:0000313" key="11">
    <source>
        <dbReference type="EMBL" id="EFA10801.1"/>
    </source>
</evidence>
<dbReference type="EMBL" id="KQ971367">
    <property type="protein sequence ID" value="EFA10801.1"/>
    <property type="molecule type" value="Genomic_DNA"/>
</dbReference>
<dbReference type="Proteomes" id="UP000007266">
    <property type="component" value="Linkage group 9"/>
</dbReference>
<dbReference type="PANTHER" id="PTHR21137">
    <property type="entry name" value="ODORANT RECEPTOR"/>
    <property type="match status" value="1"/>
</dbReference>
<evidence type="ECO:0000256" key="2">
    <source>
        <dbReference type="ARBA" id="ARBA00022475"/>
    </source>
</evidence>
<sequence>MAIKICKFTRKNMQISLIWPREFEEINPGKWYYIRIVIFLITYGVFPFCTFLHAVVVIHNNLDIRISEDIGAVVSNIGISYMAIIYVQQQNQIAYLLKDLSDFKDFGKPPFFEEENKRLNFWSICTFIYPTCGASLYNLSKILEKSECNKINEENGLPATCGFIFPIWVPFNINYFPLFHIMLISTWFCTTMFVRLHLSISYNAFEIAHHIILRIKHLNGMIITCFDCQDYKISRQKFTTCVLYYKQILDLSNRLNQSFSSIMFVHFTMTSAVCGCLEKQFVDGEYVGGFIHLVGWIISLFIASVGGQDLVNASQSISEAIWSSKWYLADIRLKKDVLFMLMRSQKDLHMSVGSFGVLSYAFFVSVLKMSYSILAMLTS</sequence>
<evidence type="ECO:0000256" key="3">
    <source>
        <dbReference type="ARBA" id="ARBA00022606"/>
    </source>
</evidence>
<dbReference type="FunCoup" id="D6X139">
    <property type="interactions" value="54"/>
</dbReference>
<feature type="transmembrane region" description="Helical" evidence="10">
    <location>
        <begin position="32"/>
        <end position="58"/>
    </location>
</feature>
<keyword evidence="12" id="KW-1185">Reference proteome</keyword>
<keyword evidence="7 10" id="KW-0472">Membrane</keyword>
<dbReference type="PhylomeDB" id="D6X139"/>